<evidence type="ECO:0000313" key="9">
    <source>
        <dbReference type="EMBL" id="ETO30755.1"/>
    </source>
</evidence>
<feature type="compositionally biased region" description="Acidic residues" evidence="6">
    <location>
        <begin position="407"/>
        <end position="419"/>
    </location>
</feature>
<dbReference type="OrthoDB" id="19932at2759"/>
<sequence>MRMCYSNVKCVCEDKGLKKGCFKKKEKRQTTRLKKKKVNVHREEYAIASSIELIVIPDSNMGDIGVEFKNELHICCNLQMVTAKKCDQEDLDRLILKKDVPGLYRYEIAFEKGEKDTNEIQVTGIHVFAMASCRNGLGVVRFEGESVWMNPYGHLPGDVYGYLPFFGWMTVTYLLVALFWFCLNAIFWKELLHVQVAFFFPLPFFFFLKKKKVDRVMVMCLIEMATWYFDYLQLNNVGSRQQGPFVLGLVFTVTRRMVSSMLVVAVSLGFGVVKPALGPEKNKLIALGCLYWVFAFMFEALIHYNQTEKVETWMRAILIPPVAILNGIFWWWTFISLKATIDMLKTRKQSAKLQLYKSFTLVLLAALLAAIGFAIYEMYYMLRELYFQQWDRLCKAYAFASQIGQDEDADEDADDDDDVQLGKPDTLNEEDDDHDHGHGHDAGNRHRKHPEFGGAAPTLTHPSKHTRQNKNLIDLKKNTFVFFFNNQMFLLRFCNNTFFFSLKKNIKIF</sequence>
<feature type="transmembrane region" description="Helical" evidence="7">
    <location>
        <begin position="316"/>
        <end position="337"/>
    </location>
</feature>
<keyword evidence="5 7" id="KW-0472">Membrane</keyword>
<organism evidence="9 10">
    <name type="scientific">Reticulomyxa filosa</name>
    <dbReference type="NCBI Taxonomy" id="46433"/>
    <lineage>
        <taxon>Eukaryota</taxon>
        <taxon>Sar</taxon>
        <taxon>Rhizaria</taxon>
        <taxon>Retaria</taxon>
        <taxon>Foraminifera</taxon>
        <taxon>Monothalamids</taxon>
        <taxon>Reticulomyxidae</taxon>
        <taxon>Reticulomyxa</taxon>
    </lineage>
</organism>
<feature type="transmembrane region" description="Helical" evidence="7">
    <location>
        <begin position="284"/>
        <end position="304"/>
    </location>
</feature>
<evidence type="ECO:0000256" key="6">
    <source>
        <dbReference type="SAM" id="MobiDB-lite"/>
    </source>
</evidence>
<protein>
    <recommendedName>
        <fullName evidence="8">GOST seven transmembrane domain-containing protein</fullName>
    </recommendedName>
</protein>
<evidence type="ECO:0000256" key="3">
    <source>
        <dbReference type="ARBA" id="ARBA00022729"/>
    </source>
</evidence>
<feature type="compositionally biased region" description="Basic and acidic residues" evidence="6">
    <location>
        <begin position="434"/>
        <end position="444"/>
    </location>
</feature>
<keyword evidence="2 7" id="KW-0812">Transmembrane</keyword>
<evidence type="ECO:0000256" key="1">
    <source>
        <dbReference type="ARBA" id="ARBA00004141"/>
    </source>
</evidence>
<dbReference type="InterPro" id="IPR053937">
    <property type="entry name" value="GOST_TM"/>
</dbReference>
<feature type="region of interest" description="Disordered" evidence="6">
    <location>
        <begin position="407"/>
        <end position="468"/>
    </location>
</feature>
<evidence type="ECO:0000256" key="5">
    <source>
        <dbReference type="ARBA" id="ARBA00023136"/>
    </source>
</evidence>
<dbReference type="GO" id="GO:0016020">
    <property type="term" value="C:membrane"/>
    <property type="evidence" value="ECO:0007669"/>
    <property type="project" value="UniProtKB-SubCell"/>
</dbReference>
<keyword evidence="3" id="KW-0732">Signal</keyword>
<proteinExistence type="predicted"/>
<name>X6NWQ9_RETFI</name>
<gene>
    <name evidence="9" type="ORF">RFI_06363</name>
</gene>
<reference evidence="9 10" key="1">
    <citation type="journal article" date="2013" name="Curr. Biol.">
        <title>The Genome of the Foraminiferan Reticulomyxa filosa.</title>
        <authorList>
            <person name="Glockner G."/>
            <person name="Hulsmann N."/>
            <person name="Schleicher M."/>
            <person name="Noegel A.A."/>
            <person name="Eichinger L."/>
            <person name="Gallinger C."/>
            <person name="Pawlowski J."/>
            <person name="Sierra R."/>
            <person name="Euteneuer U."/>
            <person name="Pillet L."/>
            <person name="Moustafa A."/>
            <person name="Platzer M."/>
            <person name="Groth M."/>
            <person name="Szafranski K."/>
            <person name="Schliwa M."/>
        </authorList>
    </citation>
    <scope>NUCLEOTIDE SEQUENCE [LARGE SCALE GENOMIC DNA]</scope>
</reference>
<dbReference type="PANTHER" id="PTHR21229:SF1">
    <property type="entry name" value="GH17801P"/>
    <property type="match status" value="1"/>
</dbReference>
<keyword evidence="10" id="KW-1185">Reference proteome</keyword>
<evidence type="ECO:0000256" key="2">
    <source>
        <dbReference type="ARBA" id="ARBA00022692"/>
    </source>
</evidence>
<dbReference type="Pfam" id="PF06814">
    <property type="entry name" value="GOST_TM"/>
    <property type="match status" value="1"/>
</dbReference>
<dbReference type="EMBL" id="ASPP01005327">
    <property type="protein sequence ID" value="ETO30755.1"/>
    <property type="molecule type" value="Genomic_DNA"/>
</dbReference>
<feature type="transmembrane region" description="Helical" evidence="7">
    <location>
        <begin position="159"/>
        <end position="186"/>
    </location>
</feature>
<dbReference type="InterPro" id="IPR009637">
    <property type="entry name" value="GPR107/GPR108-like"/>
</dbReference>
<feature type="transmembrane region" description="Helical" evidence="7">
    <location>
        <begin position="192"/>
        <end position="209"/>
    </location>
</feature>
<evidence type="ECO:0000256" key="7">
    <source>
        <dbReference type="SAM" id="Phobius"/>
    </source>
</evidence>
<comment type="caution">
    <text evidence="9">The sequence shown here is derived from an EMBL/GenBank/DDBJ whole genome shotgun (WGS) entry which is preliminary data.</text>
</comment>
<feature type="domain" description="GOST seven transmembrane" evidence="8">
    <location>
        <begin position="163"/>
        <end position="392"/>
    </location>
</feature>
<comment type="subcellular location">
    <subcellularLocation>
        <location evidence="1">Membrane</location>
        <topology evidence="1">Multi-pass membrane protein</topology>
    </subcellularLocation>
</comment>
<evidence type="ECO:0000259" key="8">
    <source>
        <dbReference type="Pfam" id="PF06814"/>
    </source>
</evidence>
<dbReference type="PANTHER" id="PTHR21229">
    <property type="entry name" value="LUNG SEVEN TRANSMEMBRANE RECEPTOR"/>
    <property type="match status" value="1"/>
</dbReference>
<feature type="transmembrane region" description="Helical" evidence="7">
    <location>
        <begin position="358"/>
        <end position="382"/>
    </location>
</feature>
<dbReference type="Proteomes" id="UP000023152">
    <property type="component" value="Unassembled WGS sequence"/>
</dbReference>
<dbReference type="AlphaFoldDB" id="X6NWQ9"/>
<keyword evidence="4 7" id="KW-1133">Transmembrane helix</keyword>
<evidence type="ECO:0000256" key="4">
    <source>
        <dbReference type="ARBA" id="ARBA00022989"/>
    </source>
</evidence>
<dbReference type="GO" id="GO:0005794">
    <property type="term" value="C:Golgi apparatus"/>
    <property type="evidence" value="ECO:0007669"/>
    <property type="project" value="TreeGrafter"/>
</dbReference>
<evidence type="ECO:0000313" key="10">
    <source>
        <dbReference type="Proteomes" id="UP000023152"/>
    </source>
</evidence>
<accession>X6NWQ9</accession>